<evidence type="ECO:0000313" key="1">
    <source>
        <dbReference type="EMBL" id="GBG17318.1"/>
    </source>
</evidence>
<dbReference type="AlphaFoldDB" id="A0A2R5FIT3"/>
<evidence type="ECO:0000313" key="2">
    <source>
        <dbReference type="Proteomes" id="UP000245124"/>
    </source>
</evidence>
<name>A0A2R5FIT3_NOSCO</name>
<keyword evidence="2" id="KW-1185">Reference proteome</keyword>
<organism evidence="1 2">
    <name type="scientific">Nostoc commune NIES-4072</name>
    <dbReference type="NCBI Taxonomy" id="2005467"/>
    <lineage>
        <taxon>Bacteria</taxon>
        <taxon>Bacillati</taxon>
        <taxon>Cyanobacteriota</taxon>
        <taxon>Cyanophyceae</taxon>
        <taxon>Nostocales</taxon>
        <taxon>Nostocaceae</taxon>
        <taxon>Nostoc</taxon>
    </lineage>
</organism>
<reference evidence="1 2" key="1">
    <citation type="submission" date="2017-06" db="EMBL/GenBank/DDBJ databases">
        <title>Genome sequencing of cyanobaciteial culture collection at National Institute for Environmental Studies (NIES).</title>
        <authorList>
            <person name="Hirose Y."/>
            <person name="Shimura Y."/>
            <person name="Fujisawa T."/>
            <person name="Nakamura Y."/>
            <person name="Kawachi M."/>
        </authorList>
    </citation>
    <scope>NUCLEOTIDE SEQUENCE [LARGE SCALE GENOMIC DNA]</scope>
    <source>
        <strain evidence="1 2">NIES-4072</strain>
    </source>
</reference>
<dbReference type="EMBL" id="BDUD01000001">
    <property type="protein sequence ID" value="GBG17318.1"/>
    <property type="molecule type" value="Genomic_DNA"/>
</dbReference>
<protein>
    <submittedName>
        <fullName evidence="1">Uncharacterized protein</fullName>
    </submittedName>
</protein>
<proteinExistence type="predicted"/>
<gene>
    <name evidence="1" type="ORF">NIES4072_09710</name>
</gene>
<dbReference type="Proteomes" id="UP000245124">
    <property type="component" value="Unassembled WGS sequence"/>
</dbReference>
<comment type="caution">
    <text evidence="1">The sequence shown here is derived from an EMBL/GenBank/DDBJ whole genome shotgun (WGS) entry which is preliminary data.</text>
</comment>
<sequence length="49" mass="5555">MNMKAQIELVIIGRIIKYAIAAIGVKKFAFFINLPYKYSVSILEEFDSG</sequence>
<accession>A0A2R5FIT3</accession>